<comment type="caution">
    <text evidence="2">The sequence shown here is derived from an EMBL/GenBank/DDBJ whole genome shotgun (WGS) entry which is preliminary data.</text>
</comment>
<reference evidence="2 3" key="1">
    <citation type="submission" date="2020-03" db="EMBL/GenBank/DDBJ databases">
        <title>Draft Genome Sequence of Cudoniella acicularis.</title>
        <authorList>
            <person name="Buettner E."/>
            <person name="Kellner H."/>
        </authorList>
    </citation>
    <scope>NUCLEOTIDE SEQUENCE [LARGE SCALE GENOMIC DNA]</scope>
    <source>
        <strain evidence="2 3">DSM 108380</strain>
    </source>
</reference>
<name>A0A8H4RCI2_9HELO</name>
<dbReference type="Gene3D" id="2.60.20.10">
    <property type="entry name" value="Crystallins"/>
    <property type="match status" value="1"/>
</dbReference>
<feature type="signal peptide" evidence="1">
    <location>
        <begin position="1"/>
        <end position="18"/>
    </location>
</feature>
<feature type="chain" id="PRO_5034970204" evidence="1">
    <location>
        <begin position="19"/>
        <end position="137"/>
    </location>
</feature>
<dbReference type="AlphaFoldDB" id="A0A8H4RCI2"/>
<dbReference type="Proteomes" id="UP000566819">
    <property type="component" value="Unassembled WGS sequence"/>
</dbReference>
<organism evidence="2 3">
    <name type="scientific">Cudoniella acicularis</name>
    <dbReference type="NCBI Taxonomy" id="354080"/>
    <lineage>
        <taxon>Eukaryota</taxon>
        <taxon>Fungi</taxon>
        <taxon>Dikarya</taxon>
        <taxon>Ascomycota</taxon>
        <taxon>Pezizomycotina</taxon>
        <taxon>Leotiomycetes</taxon>
        <taxon>Helotiales</taxon>
        <taxon>Tricladiaceae</taxon>
        <taxon>Cudoniella</taxon>
    </lineage>
</organism>
<sequence length="137" mass="14555">MQFSILTTILVLAASVQAHPASAVFAVEGEVQFLHPVSDAGKPGTSAAVEVTLCTGQDFAGTCYRYLTPIGYCSTFGAKEFKKMNDQASSIATDGDACTFFKDVNCQGDHIVSNLNYDLNDSPPGGTFNKVISSWLC</sequence>
<evidence type="ECO:0000313" key="3">
    <source>
        <dbReference type="Proteomes" id="UP000566819"/>
    </source>
</evidence>
<gene>
    <name evidence="2" type="ORF">G7Y89_g11945</name>
</gene>
<evidence type="ECO:0000256" key="1">
    <source>
        <dbReference type="SAM" id="SignalP"/>
    </source>
</evidence>
<dbReference type="EMBL" id="JAAMPI010001199">
    <property type="protein sequence ID" value="KAF4626214.1"/>
    <property type="molecule type" value="Genomic_DNA"/>
</dbReference>
<accession>A0A8H4RCI2</accession>
<keyword evidence="1" id="KW-0732">Signal</keyword>
<proteinExistence type="predicted"/>
<dbReference type="OrthoDB" id="3513471at2759"/>
<evidence type="ECO:0000313" key="2">
    <source>
        <dbReference type="EMBL" id="KAF4626214.1"/>
    </source>
</evidence>
<protein>
    <submittedName>
        <fullName evidence="2">Uncharacterized protein</fullName>
    </submittedName>
</protein>
<keyword evidence="3" id="KW-1185">Reference proteome</keyword>